<dbReference type="GO" id="GO:0004519">
    <property type="term" value="F:endonuclease activity"/>
    <property type="evidence" value="ECO:0007669"/>
    <property type="project" value="UniProtKB-UniRule"/>
</dbReference>
<keyword evidence="7 10" id="KW-0238">DNA-binding</keyword>
<evidence type="ECO:0000256" key="5">
    <source>
        <dbReference type="ARBA" id="ARBA00022842"/>
    </source>
</evidence>
<dbReference type="CDD" id="cd09634">
    <property type="entry name" value="Cas1_I-II-III"/>
    <property type="match status" value="1"/>
</dbReference>
<sequence length="346" mass="40669">MSTIYITDPNASFKLQNKYLKVFQQERQRFLIRISNISQFIIFGNIKLPKDIVQIIRLNQIPVLYLTQTGEYIGRVENPSPVQTQYLTYQRQRLRDTEFNRATAESIIWAKLHNQHAFLQNWTRQYTFQNTDPTIKRTLNYLELLMDNLSVAPSINELHEYIHEADSIHYSAIAYLLAFHNQCPPITTKQINKFLTLGHQLLHQYVYTHLQTAGLHPDYGILYCDRDRELPLAWDLSAEFRAPIVDDMVLHFTRHLANTNGNGKKSYTLIQRFLQHWEGKLKTFVLHPYAGEVTYRQCIDLQVREYISSLIGDVEYYRPLALKFHPNPLNFTNIAETQKPILTLVK</sequence>
<proteinExistence type="inferred from homology"/>
<keyword evidence="1 10" id="KW-0540">Nuclease</keyword>
<dbReference type="HAMAP" id="MF_01470">
    <property type="entry name" value="Cas1"/>
    <property type="match status" value="1"/>
</dbReference>
<dbReference type="STRING" id="128403.WA1_09545"/>
<dbReference type="InterPro" id="IPR042206">
    <property type="entry name" value="CRISPR-assoc_Cas1_C"/>
</dbReference>
<evidence type="ECO:0000256" key="10">
    <source>
        <dbReference type="HAMAP-Rule" id="MF_01470"/>
    </source>
</evidence>
<dbReference type="InterPro" id="IPR002729">
    <property type="entry name" value="CRISPR-assoc_Cas1"/>
</dbReference>
<dbReference type="InterPro" id="IPR042211">
    <property type="entry name" value="CRISPR-assoc_Cas1_N"/>
</dbReference>
<name>A0A139WRC6_9CYAN</name>
<dbReference type="GO" id="GO:0003677">
    <property type="term" value="F:DNA binding"/>
    <property type="evidence" value="ECO:0007669"/>
    <property type="project" value="UniProtKB-KW"/>
</dbReference>
<dbReference type="Proteomes" id="UP000076925">
    <property type="component" value="Unassembled WGS sequence"/>
</dbReference>
<comment type="caution">
    <text evidence="10">Lacks conserved residue(s) required for the propagation of feature annotation.</text>
</comment>
<keyword evidence="2 10" id="KW-0479">Metal-binding</keyword>
<keyword evidence="6 10" id="KW-0051">Antiviral defense</keyword>
<dbReference type="GO" id="GO:0043571">
    <property type="term" value="P:maintenance of CRISPR repeat elements"/>
    <property type="evidence" value="ECO:0007669"/>
    <property type="project" value="UniProtKB-UniRule"/>
</dbReference>
<keyword evidence="5 10" id="KW-0460">Magnesium</keyword>
<comment type="function">
    <text evidence="10">CRISPR (clustered regularly interspaced short palindromic repeat), is an adaptive immune system that provides protection against mobile genetic elements (viruses, transposable elements and conjugative plasmids). CRISPR clusters contain spacers, sequences complementary to antecedent mobile elements, and target invading nucleic acids. CRISPR clusters are transcribed and processed into CRISPR RNA (crRNA). Acts as a dsDNA endonuclease. Involved in the integration of spacer DNA into the CRISPR cassette.</text>
</comment>
<dbReference type="EMBL" id="ANNX02000053">
    <property type="protein sequence ID" value="KYC34983.1"/>
    <property type="molecule type" value="Genomic_DNA"/>
</dbReference>
<evidence type="ECO:0000256" key="2">
    <source>
        <dbReference type="ARBA" id="ARBA00022723"/>
    </source>
</evidence>
<dbReference type="GO" id="GO:0046872">
    <property type="term" value="F:metal ion binding"/>
    <property type="evidence" value="ECO:0007669"/>
    <property type="project" value="UniProtKB-UniRule"/>
</dbReference>
<dbReference type="Gene3D" id="1.20.120.920">
    <property type="entry name" value="CRISPR-associated endonuclease Cas1, C-terminal domain"/>
    <property type="match status" value="1"/>
</dbReference>
<evidence type="ECO:0000256" key="4">
    <source>
        <dbReference type="ARBA" id="ARBA00022801"/>
    </source>
</evidence>
<dbReference type="Pfam" id="PF01867">
    <property type="entry name" value="Cas_Cas1"/>
    <property type="match status" value="1"/>
</dbReference>
<evidence type="ECO:0000256" key="7">
    <source>
        <dbReference type="ARBA" id="ARBA00023125"/>
    </source>
</evidence>
<dbReference type="NCBIfam" id="TIGR00287">
    <property type="entry name" value="cas1"/>
    <property type="match status" value="1"/>
</dbReference>
<comment type="caution">
    <text evidence="11">The sequence shown here is derived from an EMBL/GenBank/DDBJ whole genome shotgun (WGS) entry which is preliminary data.</text>
</comment>
<dbReference type="PANTHER" id="PTHR34353:SF2">
    <property type="entry name" value="CRISPR-ASSOCIATED ENDONUCLEASE CAS1 1"/>
    <property type="match status" value="1"/>
</dbReference>
<comment type="subunit">
    <text evidence="9 10">Homodimer, forms a heterotetramer with a Cas2 homodimer.</text>
</comment>
<organism evidence="11 12">
    <name type="scientific">Scytonema hofmannii PCC 7110</name>
    <dbReference type="NCBI Taxonomy" id="128403"/>
    <lineage>
        <taxon>Bacteria</taxon>
        <taxon>Bacillati</taxon>
        <taxon>Cyanobacteriota</taxon>
        <taxon>Cyanophyceae</taxon>
        <taxon>Nostocales</taxon>
        <taxon>Scytonemataceae</taxon>
        <taxon>Scytonema</taxon>
    </lineage>
</organism>
<gene>
    <name evidence="10" type="primary">cas1</name>
    <name evidence="11" type="ORF">WA1_09545</name>
</gene>
<comment type="cofactor">
    <cofactor evidence="10">
        <name>Mg(2+)</name>
        <dbReference type="ChEBI" id="CHEBI:18420"/>
    </cofactor>
    <cofactor evidence="10">
        <name>Mn(2+)</name>
        <dbReference type="ChEBI" id="CHEBI:29035"/>
    </cofactor>
</comment>
<keyword evidence="8 10" id="KW-0464">Manganese</keyword>
<dbReference type="InterPro" id="IPR050646">
    <property type="entry name" value="Cas1"/>
</dbReference>
<dbReference type="RefSeq" id="WP_017743767.1">
    <property type="nucleotide sequence ID" value="NZ_KQ976354.1"/>
</dbReference>
<accession>A0A139WRC6</accession>
<dbReference type="PANTHER" id="PTHR34353">
    <property type="entry name" value="CRISPR-ASSOCIATED ENDONUCLEASE CAS1 1"/>
    <property type="match status" value="1"/>
</dbReference>
<comment type="similarity">
    <text evidence="10">Belongs to the CRISPR-associated endonuclease Cas1 family.</text>
</comment>
<keyword evidence="3 10" id="KW-0255">Endonuclease</keyword>
<dbReference type="EC" id="3.1.-.-" evidence="10"/>
<dbReference type="GO" id="GO:0016787">
    <property type="term" value="F:hydrolase activity"/>
    <property type="evidence" value="ECO:0007669"/>
    <property type="project" value="UniProtKB-KW"/>
</dbReference>
<dbReference type="OrthoDB" id="9803119at2"/>
<evidence type="ECO:0000256" key="8">
    <source>
        <dbReference type="ARBA" id="ARBA00023211"/>
    </source>
</evidence>
<dbReference type="Gene3D" id="3.100.10.20">
    <property type="entry name" value="CRISPR-associated endonuclease Cas1, N-terminal domain"/>
    <property type="match status" value="1"/>
</dbReference>
<reference evidence="11 12" key="1">
    <citation type="journal article" date="2013" name="Genome Biol. Evol.">
        <title>Genomes of Stigonematalean cyanobacteria (subsection V) and the evolution of oxygenic photosynthesis from prokaryotes to plastids.</title>
        <authorList>
            <person name="Dagan T."/>
            <person name="Roettger M."/>
            <person name="Stucken K."/>
            <person name="Landan G."/>
            <person name="Koch R."/>
            <person name="Major P."/>
            <person name="Gould S.B."/>
            <person name="Goremykin V.V."/>
            <person name="Rippka R."/>
            <person name="Tandeau de Marsac N."/>
            <person name="Gugger M."/>
            <person name="Lockhart P.J."/>
            <person name="Allen J.F."/>
            <person name="Brune I."/>
            <person name="Maus I."/>
            <person name="Puhler A."/>
            <person name="Martin W.F."/>
        </authorList>
    </citation>
    <scope>NUCLEOTIDE SEQUENCE [LARGE SCALE GENOMIC DNA]</scope>
    <source>
        <strain evidence="11 12">PCC 7110</strain>
    </source>
</reference>
<evidence type="ECO:0000256" key="9">
    <source>
        <dbReference type="ARBA" id="ARBA00038592"/>
    </source>
</evidence>
<keyword evidence="4 10" id="KW-0378">Hydrolase</keyword>
<dbReference type="AlphaFoldDB" id="A0A139WRC6"/>
<evidence type="ECO:0000313" key="11">
    <source>
        <dbReference type="EMBL" id="KYC34983.1"/>
    </source>
</evidence>
<evidence type="ECO:0000313" key="12">
    <source>
        <dbReference type="Proteomes" id="UP000076925"/>
    </source>
</evidence>
<evidence type="ECO:0000256" key="6">
    <source>
        <dbReference type="ARBA" id="ARBA00023118"/>
    </source>
</evidence>
<protein>
    <recommendedName>
        <fullName evidence="10">CRISPR-associated endonuclease Cas1</fullName>
        <ecNumber evidence="10">3.1.-.-</ecNumber>
    </recommendedName>
</protein>
<keyword evidence="12" id="KW-1185">Reference proteome</keyword>
<dbReference type="GO" id="GO:0051607">
    <property type="term" value="P:defense response to virus"/>
    <property type="evidence" value="ECO:0007669"/>
    <property type="project" value="UniProtKB-UniRule"/>
</dbReference>
<evidence type="ECO:0000256" key="3">
    <source>
        <dbReference type="ARBA" id="ARBA00022759"/>
    </source>
</evidence>
<evidence type="ECO:0000256" key="1">
    <source>
        <dbReference type="ARBA" id="ARBA00022722"/>
    </source>
</evidence>